<keyword evidence="2" id="KW-1185">Reference proteome</keyword>
<sequence length="47" mass="5226">MGENCNLTPVLIIINNNKPKKSVCCQARPLEPMKIGRSILWIVEGCT</sequence>
<organism evidence="1 2">
    <name type="scientific">Larinioides sclopetarius</name>
    <dbReference type="NCBI Taxonomy" id="280406"/>
    <lineage>
        <taxon>Eukaryota</taxon>
        <taxon>Metazoa</taxon>
        <taxon>Ecdysozoa</taxon>
        <taxon>Arthropoda</taxon>
        <taxon>Chelicerata</taxon>
        <taxon>Arachnida</taxon>
        <taxon>Araneae</taxon>
        <taxon>Araneomorphae</taxon>
        <taxon>Entelegynae</taxon>
        <taxon>Araneoidea</taxon>
        <taxon>Araneidae</taxon>
        <taxon>Larinioides</taxon>
    </lineage>
</organism>
<protein>
    <submittedName>
        <fullName evidence="1">Uncharacterized protein</fullName>
    </submittedName>
</protein>
<proteinExistence type="predicted"/>
<comment type="caution">
    <text evidence="1">The sequence shown here is derived from an EMBL/GenBank/DDBJ whole genome shotgun (WGS) entry which is preliminary data.</text>
</comment>
<reference evidence="1 2" key="1">
    <citation type="submission" date="2024-04" db="EMBL/GenBank/DDBJ databases">
        <authorList>
            <person name="Rising A."/>
            <person name="Reimegard J."/>
            <person name="Sonavane S."/>
            <person name="Akerstrom W."/>
            <person name="Nylinder S."/>
            <person name="Hedman E."/>
            <person name="Kallberg Y."/>
        </authorList>
    </citation>
    <scope>NUCLEOTIDE SEQUENCE [LARGE SCALE GENOMIC DNA]</scope>
</reference>
<evidence type="ECO:0000313" key="2">
    <source>
        <dbReference type="Proteomes" id="UP001497382"/>
    </source>
</evidence>
<dbReference type="Proteomes" id="UP001497382">
    <property type="component" value="Unassembled WGS sequence"/>
</dbReference>
<gene>
    <name evidence="1" type="ORF">LARSCL_LOCUS3405</name>
</gene>
<dbReference type="AlphaFoldDB" id="A0AAV1Z7Y0"/>
<dbReference type="EMBL" id="CAXIEN010000026">
    <property type="protein sequence ID" value="CAL1267009.1"/>
    <property type="molecule type" value="Genomic_DNA"/>
</dbReference>
<name>A0AAV1Z7Y0_9ARAC</name>
<evidence type="ECO:0000313" key="1">
    <source>
        <dbReference type="EMBL" id="CAL1267009.1"/>
    </source>
</evidence>
<accession>A0AAV1Z7Y0</accession>